<comment type="caution">
    <text evidence="1">The sequence shown here is derived from an EMBL/GenBank/DDBJ whole genome shotgun (WGS) entry which is preliminary data.</text>
</comment>
<reference evidence="1 2" key="1">
    <citation type="journal article" date="2016" name="Nat. Commun.">
        <title>Thousands of microbial genomes shed light on interconnected biogeochemical processes in an aquifer system.</title>
        <authorList>
            <person name="Anantharaman K."/>
            <person name="Brown C.T."/>
            <person name="Hug L.A."/>
            <person name="Sharon I."/>
            <person name="Castelle C.J."/>
            <person name="Probst A.J."/>
            <person name="Thomas B.C."/>
            <person name="Singh A."/>
            <person name="Wilkins M.J."/>
            <person name="Karaoz U."/>
            <person name="Brodie E.L."/>
            <person name="Williams K.H."/>
            <person name="Hubbard S.S."/>
            <person name="Banfield J.F."/>
        </authorList>
    </citation>
    <scope>NUCLEOTIDE SEQUENCE [LARGE SCALE GENOMIC DNA]</scope>
</reference>
<evidence type="ECO:0000313" key="1">
    <source>
        <dbReference type="EMBL" id="OGE89482.1"/>
    </source>
</evidence>
<accession>A0A1F5PIJ0</accession>
<dbReference type="Proteomes" id="UP000178377">
    <property type="component" value="Unassembled WGS sequence"/>
</dbReference>
<proteinExistence type="predicted"/>
<protein>
    <recommendedName>
        <fullName evidence="3">Xylose isomerase-like TIM barrel domain-containing protein</fullName>
    </recommendedName>
</protein>
<evidence type="ECO:0000313" key="2">
    <source>
        <dbReference type="Proteomes" id="UP000178377"/>
    </source>
</evidence>
<dbReference type="EMBL" id="MFEO01000020">
    <property type="protein sequence ID" value="OGE89482.1"/>
    <property type="molecule type" value="Genomic_DNA"/>
</dbReference>
<dbReference type="STRING" id="1817828.A2722_03795"/>
<sequence length="329" mass="36913">MILYFDRKGGVLKFYAKSIPDPLQIASRADWCRIGIADGVEILLRGYEVSTGLGCDQLATWADHFPKFNLEIGDRISNYPNLIPADLLDPRVQQYIEDTLTSMERFPNSGLLIVHLSGGMQFLARPYSDFRSRAKEREDLLGQSMEYLNRIDPGSRRIALENPMDPDWMNESSGNLTAFTFGKVSSDFADRARVFDPAHSGISAFCYANIRDTGKGYGFFDSEKFGAIPLHYGQSEREFCSPGSSTRESVLADLGRALPYMKELHVNTFRGLLDGFGFGEADLPLEQILNRVKHRSDLIFVSELREEAGDYLNAPANRAMLGALRSFFS</sequence>
<dbReference type="AlphaFoldDB" id="A0A1F5PIJ0"/>
<gene>
    <name evidence="1" type="ORF">A2722_03795</name>
</gene>
<name>A0A1F5PIJ0_9BACT</name>
<organism evidence="1 2">
    <name type="scientific">Candidatus Doudnabacteria bacterium RIFCSPHIGHO2_01_FULL_50_11</name>
    <dbReference type="NCBI Taxonomy" id="1817828"/>
    <lineage>
        <taxon>Bacteria</taxon>
        <taxon>Candidatus Doudnaibacteriota</taxon>
    </lineage>
</organism>
<evidence type="ECO:0008006" key="3">
    <source>
        <dbReference type="Google" id="ProtNLM"/>
    </source>
</evidence>